<dbReference type="InterPro" id="IPR011033">
    <property type="entry name" value="PRC_barrel-like_sf"/>
</dbReference>
<proteinExistence type="predicted"/>
<dbReference type="KEGG" id="maqu:Maq22A_c13725"/>
<feature type="chain" id="PRO_5043758275" evidence="2">
    <location>
        <begin position="22"/>
        <end position="172"/>
    </location>
</feature>
<name>A0A0C6FG01_9HYPH</name>
<protein>
    <submittedName>
        <fullName evidence="4">Photosystem reaction center subunit H</fullName>
    </submittedName>
</protein>
<dbReference type="AlphaFoldDB" id="A0A0C6FG01"/>
<evidence type="ECO:0000313" key="5">
    <source>
        <dbReference type="Proteomes" id="UP000061432"/>
    </source>
</evidence>
<dbReference type="OrthoDB" id="7818259at2"/>
<feature type="signal peptide" evidence="2">
    <location>
        <begin position="1"/>
        <end position="21"/>
    </location>
</feature>
<dbReference type="PANTHER" id="PTHR36505">
    <property type="entry name" value="BLR1072 PROTEIN"/>
    <property type="match status" value="1"/>
</dbReference>
<dbReference type="RefSeq" id="WP_060847193.1">
    <property type="nucleotide sequence ID" value="NZ_AP014704.1"/>
</dbReference>
<dbReference type="EMBL" id="AP014704">
    <property type="protein sequence ID" value="BAQ45952.1"/>
    <property type="molecule type" value="Genomic_DNA"/>
</dbReference>
<reference evidence="4 5" key="1">
    <citation type="journal article" date="2015" name="Genome Announc.">
        <title>Complete Genome Sequence of Methylobacterium aquaticum Strain 22A, Isolated from Racomitrium japonicum Moss.</title>
        <authorList>
            <person name="Tani A."/>
            <person name="Ogura Y."/>
            <person name="Hayashi T."/>
            <person name="Kimbara K."/>
        </authorList>
    </citation>
    <scope>NUCLEOTIDE SEQUENCE [LARGE SCALE GENOMIC DNA]</scope>
    <source>
        <strain evidence="4 5">MA-22A</strain>
    </source>
</reference>
<feature type="domain" description="PRC-barrel" evidence="3">
    <location>
        <begin position="81"/>
        <end position="157"/>
    </location>
</feature>
<evidence type="ECO:0000259" key="3">
    <source>
        <dbReference type="Pfam" id="PF05239"/>
    </source>
</evidence>
<dbReference type="Pfam" id="PF05239">
    <property type="entry name" value="PRC"/>
    <property type="match status" value="1"/>
</dbReference>
<evidence type="ECO:0000313" key="4">
    <source>
        <dbReference type="EMBL" id="BAQ45952.1"/>
    </source>
</evidence>
<feature type="compositionally biased region" description="Polar residues" evidence="1">
    <location>
        <begin position="35"/>
        <end position="45"/>
    </location>
</feature>
<dbReference type="Proteomes" id="UP000061432">
    <property type="component" value="Chromosome"/>
</dbReference>
<evidence type="ECO:0000256" key="1">
    <source>
        <dbReference type="SAM" id="MobiDB-lite"/>
    </source>
</evidence>
<dbReference type="Gene3D" id="2.30.30.240">
    <property type="entry name" value="PRC-barrel domain"/>
    <property type="match status" value="1"/>
</dbReference>
<organism evidence="4 5">
    <name type="scientific">Methylobacterium aquaticum</name>
    <dbReference type="NCBI Taxonomy" id="270351"/>
    <lineage>
        <taxon>Bacteria</taxon>
        <taxon>Pseudomonadati</taxon>
        <taxon>Pseudomonadota</taxon>
        <taxon>Alphaproteobacteria</taxon>
        <taxon>Hyphomicrobiales</taxon>
        <taxon>Methylobacteriaceae</taxon>
        <taxon>Methylobacterium</taxon>
    </lineage>
</organism>
<dbReference type="SUPFAM" id="SSF50346">
    <property type="entry name" value="PRC-barrel domain"/>
    <property type="match status" value="1"/>
</dbReference>
<feature type="region of interest" description="Disordered" evidence="1">
    <location>
        <begin position="25"/>
        <end position="59"/>
    </location>
</feature>
<dbReference type="InterPro" id="IPR027275">
    <property type="entry name" value="PRC-brl_dom"/>
</dbReference>
<dbReference type="PANTHER" id="PTHR36505:SF1">
    <property type="entry name" value="BLR1072 PROTEIN"/>
    <property type="match status" value="1"/>
</dbReference>
<accession>A0A0C6FG01</accession>
<gene>
    <name evidence="4" type="ORF">Maq22A_c13725</name>
</gene>
<reference evidence="5" key="2">
    <citation type="submission" date="2015-01" db="EMBL/GenBank/DDBJ databases">
        <title>Complete genome sequence of Methylobacterium aquaticum strain 22A.</title>
        <authorList>
            <person name="Tani A."/>
            <person name="Ogura Y."/>
            <person name="Hayashi T."/>
        </authorList>
    </citation>
    <scope>NUCLEOTIDE SEQUENCE [LARGE SCALE GENOMIC DNA]</scope>
    <source>
        <strain evidence="5">MA-22A</strain>
    </source>
</reference>
<evidence type="ECO:0000256" key="2">
    <source>
        <dbReference type="SAM" id="SignalP"/>
    </source>
</evidence>
<keyword evidence="2" id="KW-0732">Signal</keyword>
<dbReference type="STRING" id="270351.Maq22A_c13725"/>
<dbReference type="PATRIC" id="fig|270351.10.peg.2641"/>
<sequence length="172" mass="17904">MKSIIVTALIGSAVLASPALAQDKSSTLAPGAQPNPMTAQPSTTAMPAAPGQASQNHAGGMTMADTATAKIKFVTAKPAEVTTSKLVGKNLYNKQNETVGEIEDLVVENGKTITGVVVSVGGFLGLGERYVLIDPSTIFLHRTDGGLKAMVDADKDALKNAPEFKYNKMTRT</sequence>